<comment type="caution">
    <text evidence="1">The sequence shown here is derived from an EMBL/GenBank/DDBJ whole genome shotgun (WGS) entry which is preliminary data.</text>
</comment>
<protein>
    <submittedName>
        <fullName evidence="1">Uncharacterized protein</fullName>
    </submittedName>
</protein>
<dbReference type="EMBL" id="NIDE01000020">
    <property type="protein sequence ID" value="OWK34282.1"/>
    <property type="molecule type" value="Genomic_DNA"/>
</dbReference>
<keyword evidence="2" id="KW-1185">Reference proteome</keyword>
<proteinExistence type="predicted"/>
<evidence type="ECO:0000313" key="2">
    <source>
        <dbReference type="Proteomes" id="UP000214646"/>
    </source>
</evidence>
<reference evidence="2" key="1">
    <citation type="submission" date="2017-06" db="EMBL/GenBank/DDBJ databases">
        <title>Genome analysis of Fimbriiglobus ruber SP5, the first member of the order Planctomycetales with confirmed chitinolytic capability.</title>
        <authorList>
            <person name="Ravin N.V."/>
            <person name="Rakitin A.L."/>
            <person name="Ivanova A.A."/>
            <person name="Beletsky A.V."/>
            <person name="Kulichevskaya I.S."/>
            <person name="Mardanov A.V."/>
            <person name="Dedysh S.N."/>
        </authorList>
    </citation>
    <scope>NUCLEOTIDE SEQUENCE [LARGE SCALE GENOMIC DNA]</scope>
    <source>
        <strain evidence="2">SP5</strain>
    </source>
</reference>
<dbReference type="Proteomes" id="UP000214646">
    <property type="component" value="Unassembled WGS sequence"/>
</dbReference>
<organism evidence="1 2">
    <name type="scientific">Fimbriiglobus ruber</name>
    <dbReference type="NCBI Taxonomy" id="1908690"/>
    <lineage>
        <taxon>Bacteria</taxon>
        <taxon>Pseudomonadati</taxon>
        <taxon>Planctomycetota</taxon>
        <taxon>Planctomycetia</taxon>
        <taxon>Gemmatales</taxon>
        <taxon>Gemmataceae</taxon>
        <taxon>Fimbriiglobus</taxon>
    </lineage>
</organism>
<sequence length="39" mass="4458">MWVVCPKCKYTFPGNLPLEINKGIKWPQPKLTDNPGEQS</sequence>
<gene>
    <name evidence="1" type="ORF">FRUB_10253</name>
</gene>
<name>A0A225CYG8_9BACT</name>
<dbReference type="AlphaFoldDB" id="A0A225CYG8"/>
<accession>A0A225CYG8</accession>
<evidence type="ECO:0000313" key="1">
    <source>
        <dbReference type="EMBL" id="OWK34282.1"/>
    </source>
</evidence>